<protein>
    <submittedName>
        <fullName evidence="2">Uncharacterized protein</fullName>
    </submittedName>
</protein>
<sequence length="220" mass="26150">MYEFTLLKSMFFELDKYKIEGVTQTKEKQRTFRRLEVSYDSVPEITSIIAEERILPYVDRYYLFINDERVDTDIHDPKVKQVIYEFYKQHHPEYLKENLPDDMTDVDILDCFEVFKMPDYRPKHAFPGLVTLEDIRNGNIHDEDKPKFAFPGLELYSNRDASEDEEEKPMVASYKGYTAFDGDREQAKDKIEQLKSQFASQIEALNVDEILKNRSENQEE</sequence>
<organism evidence="2 3">
    <name type="scientific">Anaerobutyricum hallii</name>
    <dbReference type="NCBI Taxonomy" id="39488"/>
    <lineage>
        <taxon>Bacteria</taxon>
        <taxon>Bacillati</taxon>
        <taxon>Bacillota</taxon>
        <taxon>Clostridia</taxon>
        <taxon>Lachnospirales</taxon>
        <taxon>Lachnospiraceae</taxon>
        <taxon>Anaerobutyricum</taxon>
    </lineage>
</organism>
<evidence type="ECO:0000256" key="1">
    <source>
        <dbReference type="SAM" id="Coils"/>
    </source>
</evidence>
<name>A0A173RQA3_9FIRM</name>
<feature type="coiled-coil region" evidence="1">
    <location>
        <begin position="177"/>
        <end position="204"/>
    </location>
</feature>
<dbReference type="RefSeq" id="WP_022169924.1">
    <property type="nucleotide sequence ID" value="NZ_CATVRT010000003.1"/>
</dbReference>
<keyword evidence="1" id="KW-0175">Coiled coil</keyword>
<accession>A0A173RQA3</accession>
<evidence type="ECO:0000313" key="3">
    <source>
        <dbReference type="Proteomes" id="UP000095390"/>
    </source>
</evidence>
<dbReference type="OrthoDB" id="1779131at2"/>
<dbReference type="EMBL" id="CYYC01000003">
    <property type="protein sequence ID" value="CUM80180.1"/>
    <property type="molecule type" value="Genomic_DNA"/>
</dbReference>
<gene>
    <name evidence="2" type="ORF">ERS852578_00314</name>
</gene>
<dbReference type="Proteomes" id="UP000095390">
    <property type="component" value="Unassembled WGS sequence"/>
</dbReference>
<evidence type="ECO:0000313" key="2">
    <source>
        <dbReference type="EMBL" id="CUM80180.1"/>
    </source>
</evidence>
<dbReference type="AlphaFoldDB" id="A0A173RQA3"/>
<proteinExistence type="predicted"/>
<reference evidence="2 3" key="1">
    <citation type="submission" date="2015-09" db="EMBL/GenBank/DDBJ databases">
        <authorList>
            <consortium name="Pathogen Informatics"/>
        </authorList>
    </citation>
    <scope>NUCLEOTIDE SEQUENCE [LARGE SCALE GENOMIC DNA]</scope>
    <source>
        <strain evidence="2 3">2789STDY5834966</strain>
    </source>
</reference>